<dbReference type="SUPFAM" id="SSF81891">
    <property type="entry name" value="Poly A polymerase C-terminal region-like"/>
    <property type="match status" value="1"/>
</dbReference>
<evidence type="ECO:0000256" key="7">
    <source>
        <dbReference type="RuleBase" id="RU003953"/>
    </source>
</evidence>
<evidence type="ECO:0000256" key="6">
    <source>
        <dbReference type="ARBA" id="ARBA00022842"/>
    </source>
</evidence>
<dbReference type="SUPFAM" id="SSF81301">
    <property type="entry name" value="Nucleotidyltransferase"/>
    <property type="match status" value="1"/>
</dbReference>
<dbReference type="PANTHER" id="PTHR46173">
    <property type="entry name" value="CCA TRNA NUCLEOTIDYLTRANSFERASE 1, MITOCHONDRIAL"/>
    <property type="match status" value="1"/>
</dbReference>
<comment type="caution">
    <text evidence="9">The sequence shown here is derived from an EMBL/GenBank/DDBJ whole genome shotgun (WGS) entry which is preliminary data.</text>
</comment>
<keyword evidence="10" id="KW-1185">Reference proteome</keyword>
<dbReference type="InterPro" id="IPR002646">
    <property type="entry name" value="PolA_pol_head_dom"/>
</dbReference>
<dbReference type="RefSeq" id="WP_132804970.1">
    <property type="nucleotide sequence ID" value="NZ_SMAK01000001.1"/>
</dbReference>
<dbReference type="PANTHER" id="PTHR46173:SF1">
    <property type="entry name" value="CCA TRNA NUCLEOTIDYLTRANSFERASE 1, MITOCHONDRIAL"/>
    <property type="match status" value="1"/>
</dbReference>
<evidence type="ECO:0000256" key="4">
    <source>
        <dbReference type="ARBA" id="ARBA00022695"/>
    </source>
</evidence>
<name>A0A4R3MIY9_9HYPH</name>
<feature type="domain" description="Poly A polymerase head" evidence="8">
    <location>
        <begin position="35"/>
        <end position="156"/>
    </location>
</feature>
<dbReference type="Pfam" id="PF01743">
    <property type="entry name" value="PolyA_pol"/>
    <property type="match status" value="1"/>
</dbReference>
<organism evidence="9 10">
    <name type="scientific">Tepidamorphus gemmatus</name>
    <dbReference type="NCBI Taxonomy" id="747076"/>
    <lineage>
        <taxon>Bacteria</taxon>
        <taxon>Pseudomonadati</taxon>
        <taxon>Pseudomonadota</taxon>
        <taxon>Alphaproteobacteria</taxon>
        <taxon>Hyphomicrobiales</taxon>
        <taxon>Tepidamorphaceae</taxon>
        <taxon>Tepidamorphus</taxon>
    </lineage>
</organism>
<keyword evidence="7" id="KW-0694">RNA-binding</keyword>
<evidence type="ECO:0000256" key="3">
    <source>
        <dbReference type="ARBA" id="ARBA00022694"/>
    </source>
</evidence>
<dbReference type="EMBL" id="SMAK01000001">
    <property type="protein sequence ID" value="TCT13602.1"/>
    <property type="molecule type" value="Genomic_DNA"/>
</dbReference>
<evidence type="ECO:0000256" key="5">
    <source>
        <dbReference type="ARBA" id="ARBA00022723"/>
    </source>
</evidence>
<dbReference type="InterPro" id="IPR043519">
    <property type="entry name" value="NT_sf"/>
</dbReference>
<dbReference type="OrthoDB" id="9805698at2"/>
<comment type="cofactor">
    <cofactor evidence="1">
        <name>Mg(2+)</name>
        <dbReference type="ChEBI" id="CHEBI:18420"/>
    </cofactor>
</comment>
<keyword evidence="6" id="KW-0460">Magnesium</keyword>
<proteinExistence type="inferred from homology"/>
<evidence type="ECO:0000256" key="2">
    <source>
        <dbReference type="ARBA" id="ARBA00022679"/>
    </source>
</evidence>
<dbReference type="GO" id="GO:0008033">
    <property type="term" value="P:tRNA processing"/>
    <property type="evidence" value="ECO:0007669"/>
    <property type="project" value="UniProtKB-KW"/>
</dbReference>
<dbReference type="AlphaFoldDB" id="A0A4R3MIY9"/>
<keyword evidence="4" id="KW-0548">Nucleotidyltransferase</keyword>
<dbReference type="GO" id="GO:0000049">
    <property type="term" value="F:tRNA binding"/>
    <property type="evidence" value="ECO:0007669"/>
    <property type="project" value="TreeGrafter"/>
</dbReference>
<dbReference type="InterPro" id="IPR050264">
    <property type="entry name" value="Bact_CCA-adding_enz_type3_sf"/>
</dbReference>
<gene>
    <name evidence="9" type="ORF">EDC22_101472</name>
</gene>
<comment type="similarity">
    <text evidence="7">Belongs to the tRNA nucleotidyltransferase/poly(A) polymerase family.</text>
</comment>
<accession>A0A4R3MIY9</accession>
<keyword evidence="5" id="KW-0479">Metal-binding</keyword>
<sequence length="412" mass="44203">MSDAAPPALPDAGWLRTPPLSDVLAALNDADVETRVVGGAVRNALLGEPIGDVDLATTAEPAEVIRRVEAAGLRAVPTGIAHGTVTVVASGHPFEVTTLRHDVETHGRHATVAFGADWLEDARRRDFTMNALYAAADGSLHDPVGGYRDILARRVRFIGAADTRIREDYLRILRFFRLHAQYGVGDPDPEGLSAAIRLRAGLMALSGERLRQETLRLVVAPRAVETVTIAAECGIIGLVTGGVPYLAAFERMAACEAAAGAAAEPLLRLAALCVAVREDAMRLSERFRLSNAQARRLAVAAEAWRGLRPDTDEAALRRMLYRLGPESYRDSARLAFACRGGDRDGWRGILDLPDRWTAPTFPLKGGDLRSLGIPAGPAIGRLLAELEAEWIAGGFAGDRTALLRLARERAGP</sequence>
<reference evidence="9 10" key="1">
    <citation type="submission" date="2019-03" db="EMBL/GenBank/DDBJ databases">
        <title>Genomic Encyclopedia of Type Strains, Phase IV (KMG-IV): sequencing the most valuable type-strain genomes for metagenomic binning, comparative biology and taxonomic classification.</title>
        <authorList>
            <person name="Goeker M."/>
        </authorList>
    </citation>
    <scope>NUCLEOTIDE SEQUENCE [LARGE SCALE GENOMIC DNA]</scope>
    <source>
        <strain evidence="9 10">DSM 19345</strain>
    </source>
</reference>
<evidence type="ECO:0000259" key="8">
    <source>
        <dbReference type="Pfam" id="PF01743"/>
    </source>
</evidence>
<dbReference type="Gene3D" id="1.10.3090.10">
    <property type="entry name" value="cca-adding enzyme, domain 2"/>
    <property type="match status" value="1"/>
</dbReference>
<keyword evidence="3" id="KW-0819">tRNA processing</keyword>
<dbReference type="CDD" id="cd05398">
    <property type="entry name" value="NT_ClassII-CCAase"/>
    <property type="match status" value="1"/>
</dbReference>
<evidence type="ECO:0000313" key="9">
    <source>
        <dbReference type="EMBL" id="TCT13602.1"/>
    </source>
</evidence>
<dbReference type="GO" id="GO:0046872">
    <property type="term" value="F:metal ion binding"/>
    <property type="evidence" value="ECO:0007669"/>
    <property type="project" value="UniProtKB-KW"/>
</dbReference>
<evidence type="ECO:0000256" key="1">
    <source>
        <dbReference type="ARBA" id="ARBA00001946"/>
    </source>
</evidence>
<keyword evidence="2 7" id="KW-0808">Transferase</keyword>
<protein>
    <submittedName>
        <fullName evidence="9">Poly(A) polymerase</fullName>
    </submittedName>
</protein>
<dbReference type="Proteomes" id="UP000295678">
    <property type="component" value="Unassembled WGS sequence"/>
</dbReference>
<dbReference type="Gene3D" id="3.30.460.10">
    <property type="entry name" value="Beta Polymerase, domain 2"/>
    <property type="match status" value="1"/>
</dbReference>
<dbReference type="GO" id="GO:0016779">
    <property type="term" value="F:nucleotidyltransferase activity"/>
    <property type="evidence" value="ECO:0007669"/>
    <property type="project" value="UniProtKB-KW"/>
</dbReference>
<evidence type="ECO:0000313" key="10">
    <source>
        <dbReference type="Proteomes" id="UP000295678"/>
    </source>
</evidence>